<dbReference type="CDD" id="cd11386">
    <property type="entry name" value="MCP_signal"/>
    <property type="match status" value="1"/>
</dbReference>
<dbReference type="SMART" id="SM00283">
    <property type="entry name" value="MA"/>
    <property type="match status" value="1"/>
</dbReference>
<evidence type="ECO:0000259" key="7">
    <source>
        <dbReference type="PROSITE" id="PS50885"/>
    </source>
</evidence>
<accession>A0A4R2LYM7</accession>
<name>A0A4R2LYM7_RUBGE</name>
<evidence type="ECO:0000256" key="3">
    <source>
        <dbReference type="ARBA" id="ARBA00029447"/>
    </source>
</evidence>
<sequence length="518" mass="54231">MKTWSDLRIGLKLGLGFALVMVATAVVAVFGRYALEGVGGQVHELVEHRQASVGMARDVKDELNVVARGVRNVALLDDRKQIDAEIERIRGCETRIAGLLERLQAGDRDGEAGRRLDAVQASRTAYTPLLTRALELAAADRSDEARDLLLKEVRPVQAAYLKSLDAFVEHEVLRMQASASDTEAAIARAGTVMLLVALAALGCGSALAWLITRSVTRPLRSALQVTERVSAGDLSGPVPAGSADELGVLLRSLDGMQASLRQLVGGVRGNAESVATASAEIARGNQDLSQRTEEQAGALQQTAATMEQLGATVRQNAENAREANSLAHGASQAALQGGAAVDEMLGSMKGITTSSREVAEIVGVIDSIAFQTNILALNAAVESARAGEAGRGFAVVAAEVRTLAQRSADSARQIRTLIGQSVERIDAGAAQAERVGRTMHEVVQAIGRVTTVIESISAASTEQSDGISQVGDAVGQMDTVTQQNAALVEESAAAAESLRVQATQLVGAVSRFQLPQPA</sequence>
<dbReference type="Pfam" id="PF00672">
    <property type="entry name" value="HAMP"/>
    <property type="match status" value="1"/>
</dbReference>
<dbReference type="GO" id="GO:0004888">
    <property type="term" value="F:transmembrane signaling receptor activity"/>
    <property type="evidence" value="ECO:0007669"/>
    <property type="project" value="TreeGrafter"/>
</dbReference>
<dbReference type="InterPro" id="IPR024478">
    <property type="entry name" value="HlyB_4HB_MCP"/>
</dbReference>
<dbReference type="Proteomes" id="UP000295106">
    <property type="component" value="Unassembled WGS sequence"/>
</dbReference>
<keyword evidence="5" id="KW-0472">Membrane</keyword>
<evidence type="ECO:0000256" key="1">
    <source>
        <dbReference type="ARBA" id="ARBA00004370"/>
    </source>
</evidence>
<keyword evidence="5" id="KW-0812">Transmembrane</keyword>
<dbReference type="Gene3D" id="1.10.287.950">
    <property type="entry name" value="Methyl-accepting chemotaxis protein"/>
    <property type="match status" value="1"/>
</dbReference>
<dbReference type="PROSITE" id="PS50885">
    <property type="entry name" value="HAMP"/>
    <property type="match status" value="1"/>
</dbReference>
<dbReference type="CDD" id="cd06225">
    <property type="entry name" value="HAMP"/>
    <property type="match status" value="1"/>
</dbReference>
<dbReference type="GO" id="GO:0005886">
    <property type="term" value="C:plasma membrane"/>
    <property type="evidence" value="ECO:0007669"/>
    <property type="project" value="TreeGrafter"/>
</dbReference>
<dbReference type="SMART" id="SM00304">
    <property type="entry name" value="HAMP"/>
    <property type="match status" value="1"/>
</dbReference>
<dbReference type="InterPro" id="IPR047347">
    <property type="entry name" value="YvaQ-like_sensor"/>
</dbReference>
<protein>
    <submittedName>
        <fullName evidence="8">Methyl-accepting chemotaxis protein</fullName>
    </submittedName>
</protein>
<comment type="subcellular location">
    <subcellularLocation>
        <location evidence="1">Membrane</location>
    </subcellularLocation>
</comment>
<dbReference type="GeneID" id="99685275"/>
<proteinExistence type="inferred from homology"/>
<dbReference type="EMBL" id="SLXD01000015">
    <property type="protein sequence ID" value="TCO99271.1"/>
    <property type="molecule type" value="Genomic_DNA"/>
</dbReference>
<comment type="caution">
    <text evidence="8">The sequence shown here is derived from an EMBL/GenBank/DDBJ whole genome shotgun (WGS) entry which is preliminary data.</text>
</comment>
<dbReference type="OrthoDB" id="9763018at2"/>
<evidence type="ECO:0000313" key="9">
    <source>
        <dbReference type="Proteomes" id="UP000295106"/>
    </source>
</evidence>
<keyword evidence="5" id="KW-1133">Transmembrane helix</keyword>
<evidence type="ECO:0000256" key="2">
    <source>
        <dbReference type="ARBA" id="ARBA00022481"/>
    </source>
</evidence>
<comment type="similarity">
    <text evidence="3">Belongs to the methyl-accepting chemotaxis (MCP) protein family.</text>
</comment>
<evidence type="ECO:0000256" key="5">
    <source>
        <dbReference type="SAM" id="Phobius"/>
    </source>
</evidence>
<dbReference type="RefSeq" id="WP_132649238.1">
    <property type="nucleotide sequence ID" value="NZ_CP181386.1"/>
</dbReference>
<keyword evidence="4" id="KW-0807">Transducer</keyword>
<dbReference type="InterPro" id="IPR051310">
    <property type="entry name" value="MCP_chemotaxis"/>
</dbReference>
<dbReference type="SUPFAM" id="SSF58104">
    <property type="entry name" value="Methyl-accepting chemotaxis protein (MCP) signaling domain"/>
    <property type="match status" value="1"/>
</dbReference>
<dbReference type="Pfam" id="PF12729">
    <property type="entry name" value="4HB_MCP_1"/>
    <property type="match status" value="1"/>
</dbReference>
<feature type="transmembrane region" description="Helical" evidence="5">
    <location>
        <begin position="12"/>
        <end position="35"/>
    </location>
</feature>
<dbReference type="InterPro" id="IPR004089">
    <property type="entry name" value="MCPsignal_dom"/>
</dbReference>
<feature type="domain" description="Methyl-accepting transducer" evidence="6">
    <location>
        <begin position="270"/>
        <end position="499"/>
    </location>
</feature>
<dbReference type="PROSITE" id="PS50111">
    <property type="entry name" value="CHEMOTAXIS_TRANSDUC_2"/>
    <property type="match status" value="1"/>
</dbReference>
<dbReference type="FunFam" id="1.10.287.950:FF:000001">
    <property type="entry name" value="Methyl-accepting chemotaxis sensory transducer"/>
    <property type="match status" value="1"/>
</dbReference>
<dbReference type="PANTHER" id="PTHR43531">
    <property type="entry name" value="PROTEIN ICFG"/>
    <property type="match status" value="1"/>
</dbReference>
<dbReference type="GO" id="GO:0007165">
    <property type="term" value="P:signal transduction"/>
    <property type="evidence" value="ECO:0007669"/>
    <property type="project" value="UniProtKB-KW"/>
</dbReference>
<evidence type="ECO:0000313" key="8">
    <source>
        <dbReference type="EMBL" id="TCO99271.1"/>
    </source>
</evidence>
<dbReference type="InterPro" id="IPR003660">
    <property type="entry name" value="HAMP_dom"/>
</dbReference>
<feature type="domain" description="HAMP" evidence="7">
    <location>
        <begin position="213"/>
        <end position="265"/>
    </location>
</feature>
<dbReference type="CDD" id="cd19411">
    <property type="entry name" value="MCP2201-like_sensor"/>
    <property type="match status" value="1"/>
</dbReference>
<evidence type="ECO:0000256" key="4">
    <source>
        <dbReference type="PROSITE-ProRule" id="PRU00284"/>
    </source>
</evidence>
<organism evidence="8 9">
    <name type="scientific">Rubrivivax gelatinosus</name>
    <name type="common">Rhodocyclus gelatinosus</name>
    <name type="synonym">Rhodopseudomonas gelatinosa</name>
    <dbReference type="NCBI Taxonomy" id="28068"/>
    <lineage>
        <taxon>Bacteria</taxon>
        <taxon>Pseudomonadati</taxon>
        <taxon>Pseudomonadota</taxon>
        <taxon>Betaproteobacteria</taxon>
        <taxon>Burkholderiales</taxon>
        <taxon>Sphaerotilaceae</taxon>
        <taxon>Rubrivivax</taxon>
    </lineage>
</organism>
<reference evidence="8 9" key="1">
    <citation type="submission" date="2019-03" db="EMBL/GenBank/DDBJ databases">
        <title>Genomic Encyclopedia of Type Strains, Phase IV (KMG-IV): sequencing the most valuable type-strain genomes for metagenomic binning, comparative biology and taxonomic classification.</title>
        <authorList>
            <person name="Goeker M."/>
        </authorList>
    </citation>
    <scope>NUCLEOTIDE SEQUENCE [LARGE SCALE GENOMIC DNA]</scope>
    <source>
        <strain evidence="8 9">DSM 1709</strain>
    </source>
</reference>
<dbReference type="GO" id="GO:0006935">
    <property type="term" value="P:chemotaxis"/>
    <property type="evidence" value="ECO:0007669"/>
    <property type="project" value="TreeGrafter"/>
</dbReference>
<keyword evidence="2" id="KW-0488">Methylation</keyword>
<dbReference type="PANTHER" id="PTHR43531:SF14">
    <property type="entry name" value="METHYL-ACCEPTING CHEMOTAXIS PROTEIN I-RELATED"/>
    <property type="match status" value="1"/>
</dbReference>
<dbReference type="AlphaFoldDB" id="A0A4R2LYM7"/>
<dbReference type="Pfam" id="PF00015">
    <property type="entry name" value="MCPsignal"/>
    <property type="match status" value="1"/>
</dbReference>
<gene>
    <name evidence="8" type="ORF">EV684_11564</name>
</gene>
<evidence type="ECO:0000259" key="6">
    <source>
        <dbReference type="PROSITE" id="PS50111"/>
    </source>
</evidence>